<sequence length="126" mass="14329">MSSHTPLRTQLCIKKTSRILSNTTPSYIQRTNVVSRRCEISHRKRCISVKYEGGGEEVGIGDVHHIIHRQFRAVKIRALYCTRRHRLCVLPPGLSVKPTDIAHQIRVCRPQILGQPMPPSLLRATT</sequence>
<dbReference type="AlphaFoldDB" id="A0A4C1VUK4"/>
<name>A0A4C1VUK4_EUMVA</name>
<accession>A0A4C1VUK4</accession>
<keyword evidence="2" id="KW-1185">Reference proteome</keyword>
<dbReference type="Proteomes" id="UP000299102">
    <property type="component" value="Unassembled WGS sequence"/>
</dbReference>
<protein>
    <submittedName>
        <fullName evidence="1">Uncharacterized protein</fullName>
    </submittedName>
</protein>
<reference evidence="1 2" key="1">
    <citation type="journal article" date="2019" name="Commun. Biol.">
        <title>The bagworm genome reveals a unique fibroin gene that provides high tensile strength.</title>
        <authorList>
            <person name="Kono N."/>
            <person name="Nakamura H."/>
            <person name="Ohtoshi R."/>
            <person name="Tomita M."/>
            <person name="Numata K."/>
            <person name="Arakawa K."/>
        </authorList>
    </citation>
    <scope>NUCLEOTIDE SEQUENCE [LARGE SCALE GENOMIC DNA]</scope>
</reference>
<evidence type="ECO:0000313" key="2">
    <source>
        <dbReference type="Proteomes" id="UP000299102"/>
    </source>
</evidence>
<gene>
    <name evidence="1" type="ORF">EVAR_24424_1</name>
</gene>
<dbReference type="EMBL" id="BGZK01000400">
    <property type="protein sequence ID" value="GBP41505.1"/>
    <property type="molecule type" value="Genomic_DNA"/>
</dbReference>
<organism evidence="1 2">
    <name type="scientific">Eumeta variegata</name>
    <name type="common">Bagworm moth</name>
    <name type="synonym">Eumeta japonica</name>
    <dbReference type="NCBI Taxonomy" id="151549"/>
    <lineage>
        <taxon>Eukaryota</taxon>
        <taxon>Metazoa</taxon>
        <taxon>Ecdysozoa</taxon>
        <taxon>Arthropoda</taxon>
        <taxon>Hexapoda</taxon>
        <taxon>Insecta</taxon>
        <taxon>Pterygota</taxon>
        <taxon>Neoptera</taxon>
        <taxon>Endopterygota</taxon>
        <taxon>Lepidoptera</taxon>
        <taxon>Glossata</taxon>
        <taxon>Ditrysia</taxon>
        <taxon>Tineoidea</taxon>
        <taxon>Psychidae</taxon>
        <taxon>Oiketicinae</taxon>
        <taxon>Eumeta</taxon>
    </lineage>
</organism>
<evidence type="ECO:0000313" key="1">
    <source>
        <dbReference type="EMBL" id="GBP41505.1"/>
    </source>
</evidence>
<proteinExistence type="predicted"/>
<comment type="caution">
    <text evidence="1">The sequence shown here is derived from an EMBL/GenBank/DDBJ whole genome shotgun (WGS) entry which is preliminary data.</text>
</comment>